<evidence type="ECO:0000313" key="1">
    <source>
        <dbReference type="EMBL" id="KAK9997896.1"/>
    </source>
</evidence>
<accession>A0AAW2CIH2</accession>
<gene>
    <name evidence="1" type="ORF">SO802_017499</name>
</gene>
<comment type="caution">
    <text evidence="1">The sequence shown here is derived from an EMBL/GenBank/DDBJ whole genome shotgun (WGS) entry which is preliminary data.</text>
</comment>
<dbReference type="PANTHER" id="PTHR31973">
    <property type="entry name" value="POLYPROTEIN, PUTATIVE-RELATED"/>
    <property type="match status" value="1"/>
</dbReference>
<dbReference type="AlphaFoldDB" id="A0AAW2CIH2"/>
<sequence length="234" mass="27048">MNPRCTSSYIGKKLMKKVRRQPNMKLKDIQDAVHEKFTLNITAGKASKAREKAREYVDGAHTQHYNQLWEYCEELRRASPGSTVLMKVHTFNEGDFVAEMDLVYGVPYFGRLYICLKGCKKGFMAGCRPIISLDACHLKTKSGGQLITTVARDSNEEYFPLAYAVVEGLVQTFIDNWPQYEHRIYCRHLYNNLRKNHPGVLIRELFWKAAKATYKAEFDRLMDELKGIDEDAHN</sequence>
<name>A0AAW2CIH2_9ROSI</name>
<dbReference type="Proteomes" id="UP001459277">
    <property type="component" value="Unassembled WGS sequence"/>
</dbReference>
<reference evidence="1 2" key="1">
    <citation type="submission" date="2024-01" db="EMBL/GenBank/DDBJ databases">
        <title>A telomere-to-telomere, gap-free genome of sweet tea (Lithocarpus litseifolius).</title>
        <authorList>
            <person name="Zhou J."/>
        </authorList>
    </citation>
    <scope>NUCLEOTIDE SEQUENCE [LARGE SCALE GENOMIC DNA]</scope>
    <source>
        <strain evidence="1">Zhou-2022a</strain>
        <tissue evidence="1">Leaf</tissue>
    </source>
</reference>
<dbReference type="PANTHER" id="PTHR31973:SF187">
    <property type="entry name" value="MUTATOR TRANSPOSASE MUDRA PROTEIN"/>
    <property type="match status" value="1"/>
</dbReference>
<protein>
    <recommendedName>
        <fullName evidence="3">MULE transposase domain-containing protein</fullName>
    </recommendedName>
</protein>
<evidence type="ECO:0000313" key="2">
    <source>
        <dbReference type="Proteomes" id="UP001459277"/>
    </source>
</evidence>
<organism evidence="1 2">
    <name type="scientific">Lithocarpus litseifolius</name>
    <dbReference type="NCBI Taxonomy" id="425828"/>
    <lineage>
        <taxon>Eukaryota</taxon>
        <taxon>Viridiplantae</taxon>
        <taxon>Streptophyta</taxon>
        <taxon>Embryophyta</taxon>
        <taxon>Tracheophyta</taxon>
        <taxon>Spermatophyta</taxon>
        <taxon>Magnoliopsida</taxon>
        <taxon>eudicotyledons</taxon>
        <taxon>Gunneridae</taxon>
        <taxon>Pentapetalae</taxon>
        <taxon>rosids</taxon>
        <taxon>fabids</taxon>
        <taxon>Fagales</taxon>
        <taxon>Fagaceae</taxon>
        <taxon>Lithocarpus</taxon>
    </lineage>
</organism>
<proteinExistence type="predicted"/>
<evidence type="ECO:0008006" key="3">
    <source>
        <dbReference type="Google" id="ProtNLM"/>
    </source>
</evidence>
<dbReference type="EMBL" id="JAZDWU010000006">
    <property type="protein sequence ID" value="KAK9997896.1"/>
    <property type="molecule type" value="Genomic_DNA"/>
</dbReference>
<keyword evidence="2" id="KW-1185">Reference proteome</keyword>